<feature type="transmembrane region" description="Helical" evidence="1">
    <location>
        <begin position="657"/>
        <end position="681"/>
    </location>
</feature>
<keyword evidence="2" id="KW-0732">Signal</keyword>
<dbReference type="OrthoDB" id="3797035at2"/>
<dbReference type="EMBL" id="SMKQ01000037">
    <property type="protein sequence ID" value="TDD48496.1"/>
    <property type="molecule type" value="Genomic_DNA"/>
</dbReference>
<reference evidence="3 4" key="1">
    <citation type="submission" date="2019-03" db="EMBL/GenBank/DDBJ databases">
        <title>Draft genome sequences of novel Actinobacteria.</title>
        <authorList>
            <person name="Sahin N."/>
            <person name="Ay H."/>
            <person name="Saygin H."/>
        </authorList>
    </citation>
    <scope>NUCLEOTIDE SEQUENCE [LARGE SCALE GENOMIC DNA]</scope>
    <source>
        <strain evidence="3 4">CH32</strain>
    </source>
</reference>
<dbReference type="RefSeq" id="WP_132612920.1">
    <property type="nucleotide sequence ID" value="NZ_SMKQ01000037.1"/>
</dbReference>
<gene>
    <name evidence="3" type="ORF">E1286_15215</name>
</gene>
<protein>
    <recommendedName>
        <fullName evidence="5">Glycoprotein</fullName>
    </recommendedName>
</protein>
<keyword evidence="1" id="KW-0812">Transmembrane</keyword>
<proteinExistence type="predicted"/>
<dbReference type="AlphaFoldDB" id="A0A4R4YTB2"/>
<evidence type="ECO:0000313" key="3">
    <source>
        <dbReference type="EMBL" id="TDD48496.1"/>
    </source>
</evidence>
<dbReference type="Proteomes" id="UP000295302">
    <property type="component" value="Unassembled WGS sequence"/>
</dbReference>
<sequence length="701" mass="74422">MIRKAALTAVLSAALLAPQVAAAPSTAAARAPEVLAAQVRQTLTVSIASITPEVPKNLTDEITFTGTVRNDTGTSLANVSVRLRYQAQPFTDRASLAAYQTDQNTPVPANVSRTSRMYIPTLAAGAEARWQFTATPVQLGYRSFGAYPIAVDVASNEVPMATQRTYLTYAPPTAPKPPRNKLAVVLPVIDRPHRATDDPLFVDDELSQEIGDRGRLADLARIAQSAPSSTTWVVDPALLDDLDTMSRGYRVKVDDDEETRPASTAAASWLTTMRTSLASSPVVATPYADPDVAALAHQGLDTQPSRAVELGAEKAEALLSRNAKTNVNWPAAGLLDPDALDLLSVSGVDRVLLNSTNLPPQTPLTTTPDAAATLDSVNGPVTALVPDPELSRLFEPPSGTSTLLSTQRFIAETAMIAAEPGQIQPRSLVAAPSRRWNPNPSLVTALLKTAGRLPWLQLTSLESIKPGKASVPRAGLTYTAQQRKDELSRKYLEPVKEIWIQAQLTSIVKVNKTQPAFDAAVLRLTSSGWRGSARAGRALTKLVGAAVDAATDKVQITGAGPDRPRTLAGSDGVVPISVRNSLTTPVDIVVDVKSNNPEVLQVDFKEQLTIGGGQSGTVQVPMNAALSGDATVTVQLRTADGQPYGEPQRMTIRTTGYTGIALVIVGAALTVMLAAVVTRLLRRRSQRKLARAAKSPESETV</sequence>
<name>A0A4R4YTB2_9ACTN</name>
<comment type="caution">
    <text evidence="3">The sequence shown here is derived from an EMBL/GenBank/DDBJ whole genome shotgun (WGS) entry which is preliminary data.</text>
</comment>
<evidence type="ECO:0000313" key="4">
    <source>
        <dbReference type="Proteomes" id="UP000295302"/>
    </source>
</evidence>
<feature type="signal peptide" evidence="2">
    <location>
        <begin position="1"/>
        <end position="22"/>
    </location>
</feature>
<keyword evidence="1" id="KW-1133">Transmembrane helix</keyword>
<evidence type="ECO:0000256" key="1">
    <source>
        <dbReference type="SAM" id="Phobius"/>
    </source>
</evidence>
<keyword evidence="4" id="KW-1185">Reference proteome</keyword>
<feature type="chain" id="PRO_5020704667" description="Glycoprotein" evidence="2">
    <location>
        <begin position="23"/>
        <end position="701"/>
    </location>
</feature>
<dbReference type="InterPro" id="IPR046112">
    <property type="entry name" value="DUF6049"/>
</dbReference>
<keyword evidence="1" id="KW-0472">Membrane</keyword>
<evidence type="ECO:0000256" key="2">
    <source>
        <dbReference type="SAM" id="SignalP"/>
    </source>
</evidence>
<dbReference type="Pfam" id="PF19516">
    <property type="entry name" value="DUF6049"/>
    <property type="match status" value="1"/>
</dbReference>
<accession>A0A4R4YTB2</accession>
<evidence type="ECO:0008006" key="5">
    <source>
        <dbReference type="Google" id="ProtNLM"/>
    </source>
</evidence>
<organism evidence="3 4">
    <name type="scientific">Nonomuraea terrae</name>
    <dbReference type="NCBI Taxonomy" id="2530383"/>
    <lineage>
        <taxon>Bacteria</taxon>
        <taxon>Bacillati</taxon>
        <taxon>Actinomycetota</taxon>
        <taxon>Actinomycetes</taxon>
        <taxon>Streptosporangiales</taxon>
        <taxon>Streptosporangiaceae</taxon>
        <taxon>Nonomuraea</taxon>
    </lineage>
</organism>